<keyword evidence="4" id="KW-1003">Cell membrane</keyword>
<feature type="transmembrane region" description="Helical" evidence="8">
    <location>
        <begin position="20"/>
        <end position="44"/>
    </location>
</feature>
<keyword evidence="3" id="KW-0813">Transport</keyword>
<feature type="transmembrane region" description="Helical" evidence="8">
    <location>
        <begin position="56"/>
        <end position="78"/>
    </location>
</feature>
<evidence type="ECO:0000256" key="6">
    <source>
        <dbReference type="ARBA" id="ARBA00022989"/>
    </source>
</evidence>
<feature type="transmembrane region" description="Helical" evidence="8">
    <location>
        <begin position="163"/>
        <end position="181"/>
    </location>
</feature>
<evidence type="ECO:0000256" key="4">
    <source>
        <dbReference type="ARBA" id="ARBA00022475"/>
    </source>
</evidence>
<evidence type="ECO:0000256" key="8">
    <source>
        <dbReference type="SAM" id="Phobius"/>
    </source>
</evidence>
<dbReference type="InterPro" id="IPR011606">
    <property type="entry name" value="Brnchd-chn_aa_trnsp_permease"/>
</dbReference>
<evidence type="ECO:0000256" key="7">
    <source>
        <dbReference type="ARBA" id="ARBA00023136"/>
    </source>
</evidence>
<evidence type="ECO:0000256" key="3">
    <source>
        <dbReference type="ARBA" id="ARBA00022448"/>
    </source>
</evidence>
<evidence type="ECO:0000256" key="1">
    <source>
        <dbReference type="ARBA" id="ARBA00004651"/>
    </source>
</evidence>
<evidence type="ECO:0000313" key="9">
    <source>
        <dbReference type="EMBL" id="USS84583.1"/>
    </source>
</evidence>
<protein>
    <submittedName>
        <fullName evidence="9">AzlC family ABC transporter permease</fullName>
    </submittedName>
</protein>
<proteinExistence type="inferred from homology"/>
<accession>A0ABY5BLM8</accession>
<evidence type="ECO:0000313" key="10">
    <source>
        <dbReference type="Proteomes" id="UP001056707"/>
    </source>
</evidence>
<keyword evidence="7 8" id="KW-0472">Membrane</keyword>
<comment type="similarity">
    <text evidence="2">Belongs to the AzlC family.</text>
</comment>
<keyword evidence="5 8" id="KW-0812">Transmembrane</keyword>
<feature type="transmembrane region" description="Helical" evidence="8">
    <location>
        <begin position="216"/>
        <end position="234"/>
    </location>
</feature>
<keyword evidence="10" id="KW-1185">Reference proteome</keyword>
<dbReference type="Proteomes" id="UP001056707">
    <property type="component" value="Chromosome"/>
</dbReference>
<keyword evidence="6 8" id="KW-1133">Transmembrane helix</keyword>
<gene>
    <name evidence="9" type="ORF">M3M35_04515</name>
</gene>
<organism evidence="9 10">
    <name type="scientific">Fructilactobacillus myrtifloralis</name>
    <dbReference type="NCBI Taxonomy" id="2940301"/>
    <lineage>
        <taxon>Bacteria</taxon>
        <taxon>Bacillati</taxon>
        <taxon>Bacillota</taxon>
        <taxon>Bacilli</taxon>
        <taxon>Lactobacillales</taxon>
        <taxon>Lactobacillaceae</taxon>
        <taxon>Fructilactobacillus</taxon>
    </lineage>
</organism>
<dbReference type="PANTHER" id="PTHR34979">
    <property type="entry name" value="INNER MEMBRANE PROTEIN YGAZ"/>
    <property type="match status" value="1"/>
</dbReference>
<dbReference type="EMBL" id="CP097116">
    <property type="protein sequence ID" value="USS84583.1"/>
    <property type="molecule type" value="Genomic_DNA"/>
</dbReference>
<comment type="subcellular location">
    <subcellularLocation>
        <location evidence="1">Cell membrane</location>
        <topology evidence="1">Multi-pass membrane protein</topology>
    </subcellularLocation>
</comment>
<sequence length="235" mass="25217">MKNDLSAAAGFKDTVPTLSGYVGVGLAFGIVAKAAGLNVIMIVLMSAITYSGAAQFVIVSMLLAGSSFSAIILSVFLLSARMLLMGMTVAPVMKKESLLRNVIIGSLLTDETFALSMNKLNYTNRQLSFPWLNTANVVAYLTWIIASGLGGGLGSLIPNPNRFGLDFAFLAMFIGLLYLQVASDRTLDRRLQVLMIFITLGLTYVGMIFIPSNLLLIIVTLVGCGLGVWCKHAFF</sequence>
<name>A0ABY5BLM8_9LACO</name>
<reference evidence="9" key="1">
    <citation type="submission" date="2022-05" db="EMBL/GenBank/DDBJ databases">
        <authorList>
            <person name="Oliphant S.A."/>
            <person name="Watson-Haigh N.S."/>
            <person name="Sumby K.M."/>
            <person name="Gardner J.M."/>
            <person name="Jiranek V."/>
        </authorList>
    </citation>
    <scope>NUCLEOTIDE SEQUENCE</scope>
    <source>
        <strain evidence="9">KI16_H9</strain>
    </source>
</reference>
<feature type="transmembrane region" description="Helical" evidence="8">
    <location>
        <begin position="137"/>
        <end position="157"/>
    </location>
</feature>
<evidence type="ECO:0000256" key="2">
    <source>
        <dbReference type="ARBA" id="ARBA00010735"/>
    </source>
</evidence>
<dbReference type="Pfam" id="PF03591">
    <property type="entry name" value="AzlC"/>
    <property type="match status" value="1"/>
</dbReference>
<feature type="transmembrane region" description="Helical" evidence="8">
    <location>
        <begin position="193"/>
        <end position="210"/>
    </location>
</feature>
<dbReference type="PANTHER" id="PTHR34979:SF1">
    <property type="entry name" value="INNER MEMBRANE PROTEIN YGAZ"/>
    <property type="match status" value="1"/>
</dbReference>
<evidence type="ECO:0000256" key="5">
    <source>
        <dbReference type="ARBA" id="ARBA00022692"/>
    </source>
</evidence>
<dbReference type="RefSeq" id="WP_252749486.1">
    <property type="nucleotide sequence ID" value="NZ_CP097116.1"/>
</dbReference>